<name>A0ABQ3VAQ1_9CHLR</name>
<proteinExistence type="predicted"/>
<reference evidence="1 2" key="1">
    <citation type="journal article" date="2021" name="Int. J. Syst. Evol. Microbiol.">
        <title>Reticulibacter mediterranei gen. nov., sp. nov., within the new family Reticulibacteraceae fam. nov., and Ktedonospora formicarum gen. nov., sp. nov., Ktedonobacter robiniae sp. nov., Dictyobacter formicarum sp. nov. and Dictyobacter arantiisoli sp. nov., belonging to the class Ktedonobacteria.</title>
        <authorList>
            <person name="Yabe S."/>
            <person name="Zheng Y."/>
            <person name="Wang C.M."/>
            <person name="Sakai Y."/>
            <person name="Abe K."/>
            <person name="Yokota A."/>
            <person name="Donadio S."/>
            <person name="Cavaletti L."/>
            <person name="Monciardini P."/>
        </authorList>
    </citation>
    <scope>NUCLEOTIDE SEQUENCE [LARGE SCALE GENOMIC DNA]</scope>
    <source>
        <strain evidence="1 2">SOSP1-9</strain>
    </source>
</reference>
<organism evidence="1 2">
    <name type="scientific">Dictyobacter formicarum</name>
    <dbReference type="NCBI Taxonomy" id="2778368"/>
    <lineage>
        <taxon>Bacteria</taxon>
        <taxon>Bacillati</taxon>
        <taxon>Chloroflexota</taxon>
        <taxon>Ktedonobacteria</taxon>
        <taxon>Ktedonobacterales</taxon>
        <taxon>Dictyobacteraceae</taxon>
        <taxon>Dictyobacter</taxon>
    </lineage>
</organism>
<evidence type="ECO:0000313" key="2">
    <source>
        <dbReference type="Proteomes" id="UP000635565"/>
    </source>
</evidence>
<dbReference type="EMBL" id="BNJJ01000002">
    <property type="protein sequence ID" value="GHO82888.1"/>
    <property type="molecule type" value="Genomic_DNA"/>
</dbReference>
<keyword evidence="2" id="KW-1185">Reference proteome</keyword>
<dbReference type="Proteomes" id="UP000635565">
    <property type="component" value="Unassembled WGS sequence"/>
</dbReference>
<accession>A0ABQ3VAQ1</accession>
<sequence>MLSQSVADSSTSRQEMRQCGQWDFTLPEVVTGVKGISARAIPLDECYFADRYRFFHYPQTEAELAGFEAAQGAALLAYGLGRPGLAEEVAQ</sequence>
<evidence type="ECO:0000313" key="1">
    <source>
        <dbReference type="EMBL" id="GHO82888.1"/>
    </source>
</evidence>
<protein>
    <submittedName>
        <fullName evidence="1">Uncharacterized protein</fullName>
    </submittedName>
</protein>
<comment type="caution">
    <text evidence="1">The sequence shown here is derived from an EMBL/GenBank/DDBJ whole genome shotgun (WGS) entry which is preliminary data.</text>
</comment>
<gene>
    <name evidence="1" type="ORF">KSZ_08940</name>
</gene>